<keyword evidence="1" id="KW-1133">Transmembrane helix</keyword>
<name>A0A3M7SHK4_BRAPC</name>
<dbReference type="AlphaFoldDB" id="A0A3M7SHK4"/>
<organism evidence="2 3">
    <name type="scientific">Brachionus plicatilis</name>
    <name type="common">Marine rotifer</name>
    <name type="synonym">Brachionus muelleri</name>
    <dbReference type="NCBI Taxonomy" id="10195"/>
    <lineage>
        <taxon>Eukaryota</taxon>
        <taxon>Metazoa</taxon>
        <taxon>Spiralia</taxon>
        <taxon>Gnathifera</taxon>
        <taxon>Rotifera</taxon>
        <taxon>Eurotatoria</taxon>
        <taxon>Monogononta</taxon>
        <taxon>Pseudotrocha</taxon>
        <taxon>Ploima</taxon>
        <taxon>Brachionidae</taxon>
        <taxon>Brachionus</taxon>
    </lineage>
</organism>
<feature type="transmembrane region" description="Helical" evidence="1">
    <location>
        <begin position="12"/>
        <end position="32"/>
    </location>
</feature>
<evidence type="ECO:0000256" key="1">
    <source>
        <dbReference type="SAM" id="Phobius"/>
    </source>
</evidence>
<gene>
    <name evidence="2" type="ORF">BpHYR1_035906</name>
</gene>
<comment type="caution">
    <text evidence="2">The sequence shown here is derived from an EMBL/GenBank/DDBJ whole genome shotgun (WGS) entry which is preliminary data.</text>
</comment>
<accession>A0A3M7SHK4</accession>
<keyword evidence="1" id="KW-0812">Transmembrane</keyword>
<protein>
    <submittedName>
        <fullName evidence="2">Uncharacterized protein</fullName>
    </submittedName>
</protein>
<keyword evidence="1" id="KW-0472">Membrane</keyword>
<evidence type="ECO:0000313" key="3">
    <source>
        <dbReference type="Proteomes" id="UP000276133"/>
    </source>
</evidence>
<dbReference type="EMBL" id="REGN01001356">
    <property type="protein sequence ID" value="RNA35241.1"/>
    <property type="molecule type" value="Genomic_DNA"/>
</dbReference>
<keyword evidence="3" id="KW-1185">Reference proteome</keyword>
<reference evidence="2 3" key="1">
    <citation type="journal article" date="2018" name="Sci. Rep.">
        <title>Genomic signatures of local adaptation to the degree of environmental predictability in rotifers.</title>
        <authorList>
            <person name="Franch-Gras L."/>
            <person name="Hahn C."/>
            <person name="Garcia-Roger E.M."/>
            <person name="Carmona M.J."/>
            <person name="Serra M."/>
            <person name="Gomez A."/>
        </authorList>
    </citation>
    <scope>NUCLEOTIDE SEQUENCE [LARGE SCALE GENOMIC DNA]</scope>
    <source>
        <strain evidence="2">HYR1</strain>
    </source>
</reference>
<proteinExistence type="predicted"/>
<sequence>MGNSNSELETLILVTLTLTKIVYFLPFQIVTLNGKKYIRRDFEKNKFLKSYHHLKQDFIDDNILNPLNIDLSAIKYQIKLNLFSENNFLIFDSKLPAFGKNKNVNKSSNTKL</sequence>
<dbReference type="Proteomes" id="UP000276133">
    <property type="component" value="Unassembled WGS sequence"/>
</dbReference>
<evidence type="ECO:0000313" key="2">
    <source>
        <dbReference type="EMBL" id="RNA35241.1"/>
    </source>
</evidence>